<dbReference type="InterPro" id="IPR001437">
    <property type="entry name" value="Tscrpt_elong_fac_GreA/B_C"/>
</dbReference>
<keyword evidence="3" id="KW-1185">Reference proteome</keyword>
<organism evidence="2 3">
    <name type="scientific">Halomonas alimentaria</name>
    <dbReference type="NCBI Taxonomy" id="147248"/>
    <lineage>
        <taxon>Bacteria</taxon>
        <taxon>Pseudomonadati</taxon>
        <taxon>Pseudomonadota</taxon>
        <taxon>Gammaproteobacteria</taxon>
        <taxon>Oceanospirillales</taxon>
        <taxon>Halomonadaceae</taxon>
        <taxon>Halomonas</taxon>
    </lineage>
</organism>
<feature type="domain" description="Transcription elongation factor GreA/GreB C-terminal" evidence="1">
    <location>
        <begin position="32"/>
        <end position="103"/>
    </location>
</feature>
<dbReference type="AlphaFoldDB" id="A0A7X5AP48"/>
<dbReference type="Pfam" id="PF01272">
    <property type="entry name" value="GreA_GreB"/>
    <property type="match status" value="1"/>
</dbReference>
<protein>
    <recommendedName>
        <fullName evidence="1">Transcription elongation factor GreA/GreB C-terminal domain-containing protein</fullName>
    </recommendedName>
</protein>
<proteinExistence type="predicted"/>
<reference evidence="2 3" key="1">
    <citation type="submission" date="2019-12" db="EMBL/GenBank/DDBJ databases">
        <title>Draft genome sequencing of Halomonas alimentaria DSM 15356.</title>
        <authorList>
            <person name="Pandiyan K."/>
            <person name="Kushwaha P."/>
            <person name="Gowdham M."/>
            <person name="Chakdar H."/>
            <person name="Singh A."/>
            <person name="Kumar M."/>
            <person name="Saxena A.K."/>
        </authorList>
    </citation>
    <scope>NUCLEOTIDE SEQUENCE [LARGE SCALE GENOMIC DNA]</scope>
    <source>
        <strain evidence="2 3">DSM 15356</strain>
    </source>
</reference>
<dbReference type="GO" id="GO:0003677">
    <property type="term" value="F:DNA binding"/>
    <property type="evidence" value="ECO:0007669"/>
    <property type="project" value="InterPro"/>
</dbReference>
<dbReference type="GO" id="GO:0032784">
    <property type="term" value="P:regulation of DNA-templated transcription elongation"/>
    <property type="evidence" value="ECO:0007669"/>
    <property type="project" value="InterPro"/>
</dbReference>
<dbReference type="InterPro" id="IPR036953">
    <property type="entry name" value="GreA/GreB_C_sf"/>
</dbReference>
<evidence type="ECO:0000259" key="1">
    <source>
        <dbReference type="Pfam" id="PF01272"/>
    </source>
</evidence>
<accession>A0A7X5AP48</accession>
<dbReference type="Gene3D" id="3.10.50.30">
    <property type="entry name" value="Transcription elongation factor, GreA/GreB, C-terminal domain"/>
    <property type="match status" value="1"/>
</dbReference>
<sequence>MRHPFFFRGRPIDYACVISRVENLAAGCGLTRAAINCTIRYLDLSSGKRQVITLTQPTEANPSAGLVSILSPLGAALLSSAEQEVVGVRILGMERKLRVLDVHR</sequence>
<comment type="caution">
    <text evidence="2">The sequence shown here is derived from an EMBL/GenBank/DDBJ whole genome shotgun (WGS) entry which is preliminary data.</text>
</comment>
<dbReference type="Proteomes" id="UP000487929">
    <property type="component" value="Unassembled WGS sequence"/>
</dbReference>
<dbReference type="OrthoDB" id="6884813at2"/>
<gene>
    <name evidence="2" type="ORF">GRB96_06385</name>
</gene>
<dbReference type="RefSeq" id="WP_161431353.1">
    <property type="nucleotide sequence ID" value="NZ_WUTT01000001.1"/>
</dbReference>
<dbReference type="SUPFAM" id="SSF54534">
    <property type="entry name" value="FKBP-like"/>
    <property type="match status" value="1"/>
</dbReference>
<evidence type="ECO:0000313" key="2">
    <source>
        <dbReference type="EMBL" id="NAW34039.1"/>
    </source>
</evidence>
<evidence type="ECO:0000313" key="3">
    <source>
        <dbReference type="Proteomes" id="UP000487929"/>
    </source>
</evidence>
<dbReference type="EMBL" id="WUTT01000001">
    <property type="protein sequence ID" value="NAW34039.1"/>
    <property type="molecule type" value="Genomic_DNA"/>
</dbReference>
<name>A0A7X5AP48_9GAMM</name>